<organism evidence="1 2">
    <name type="scientific">Salibacterium salarium</name>
    <dbReference type="NCBI Taxonomy" id="284579"/>
    <lineage>
        <taxon>Bacteria</taxon>
        <taxon>Bacillati</taxon>
        <taxon>Bacillota</taxon>
        <taxon>Bacilli</taxon>
        <taxon>Bacillales</taxon>
        <taxon>Bacillaceae</taxon>
    </lineage>
</organism>
<comment type="caution">
    <text evidence="1">The sequence shown here is derived from an EMBL/GenBank/DDBJ whole genome shotgun (WGS) entry which is preliminary data.</text>
</comment>
<evidence type="ECO:0000313" key="2">
    <source>
        <dbReference type="Proteomes" id="UP000275076"/>
    </source>
</evidence>
<dbReference type="EMBL" id="RBVX01000023">
    <property type="protein sequence ID" value="RSL31575.1"/>
    <property type="molecule type" value="Genomic_DNA"/>
</dbReference>
<reference evidence="1 2" key="1">
    <citation type="submission" date="2018-10" db="EMBL/GenBank/DDBJ databases">
        <title>Draft genome sequence of Bacillus salarius IM0101, isolated from a hypersaline soil in Inner Mongolia, China.</title>
        <authorList>
            <person name="Yamprayoonswat W."/>
            <person name="Boonvisut S."/>
            <person name="Jumpathong W."/>
            <person name="Sittihan S."/>
            <person name="Ruangsuj P."/>
            <person name="Wanthongcharoen S."/>
            <person name="Thongpramul N."/>
            <person name="Pimmason S."/>
            <person name="Yu B."/>
            <person name="Yasawong M."/>
        </authorList>
    </citation>
    <scope>NUCLEOTIDE SEQUENCE [LARGE SCALE GENOMIC DNA]</scope>
    <source>
        <strain evidence="1 2">IM0101</strain>
    </source>
</reference>
<sequence length="82" mass="9450">MKEESEYSTLSHKETPFPFADVYISLLASLSPLEAVWLIARQHFLWGGRCSYGLKEDVISHYVSFQSEANPLIVIKIYMRNP</sequence>
<protein>
    <submittedName>
        <fullName evidence="1">Uncharacterized protein</fullName>
    </submittedName>
</protein>
<evidence type="ECO:0000313" key="1">
    <source>
        <dbReference type="EMBL" id="RSL31575.1"/>
    </source>
</evidence>
<dbReference type="AlphaFoldDB" id="A0A3R9QIP3"/>
<proteinExistence type="predicted"/>
<gene>
    <name evidence="1" type="ORF">D7Z54_20280</name>
</gene>
<keyword evidence="2" id="KW-1185">Reference proteome</keyword>
<accession>A0A3R9QIP3</accession>
<name>A0A3R9QIP3_9BACI</name>
<dbReference type="Proteomes" id="UP000275076">
    <property type="component" value="Unassembled WGS sequence"/>
</dbReference>